<dbReference type="OrthoDB" id="9811097at2"/>
<reference evidence="1 2" key="1">
    <citation type="submission" date="2018-10" db="EMBL/GenBank/DDBJ databases">
        <title>Cohnella sp. M2MS4P-1, whole genome shotgun sequence.</title>
        <authorList>
            <person name="Tuo L."/>
        </authorList>
    </citation>
    <scope>NUCLEOTIDE SEQUENCE [LARGE SCALE GENOMIC DNA]</scope>
    <source>
        <strain evidence="1 2">M2MS4P-1</strain>
    </source>
</reference>
<keyword evidence="2" id="KW-1185">Reference proteome</keyword>
<dbReference type="EMBL" id="RBZM01000008">
    <property type="protein sequence ID" value="RKP50148.1"/>
    <property type="molecule type" value="Genomic_DNA"/>
</dbReference>
<organism evidence="1 2">
    <name type="scientific">Cohnella endophytica</name>
    <dbReference type="NCBI Taxonomy" id="2419778"/>
    <lineage>
        <taxon>Bacteria</taxon>
        <taxon>Bacillati</taxon>
        <taxon>Bacillota</taxon>
        <taxon>Bacilli</taxon>
        <taxon>Bacillales</taxon>
        <taxon>Paenibacillaceae</taxon>
        <taxon>Cohnella</taxon>
    </lineage>
</organism>
<dbReference type="Proteomes" id="UP000282076">
    <property type="component" value="Unassembled WGS sequence"/>
</dbReference>
<name>A0A494XHY3_9BACL</name>
<comment type="caution">
    <text evidence="1">The sequence shown here is derived from an EMBL/GenBank/DDBJ whole genome shotgun (WGS) entry which is preliminary data.</text>
</comment>
<protein>
    <submittedName>
        <fullName evidence="1">Uncharacterized protein</fullName>
    </submittedName>
</protein>
<accession>A0A494XHY3</accession>
<proteinExistence type="predicted"/>
<dbReference type="RefSeq" id="WP_120978830.1">
    <property type="nucleotide sequence ID" value="NZ_RBZM01000008.1"/>
</dbReference>
<evidence type="ECO:0000313" key="2">
    <source>
        <dbReference type="Proteomes" id="UP000282076"/>
    </source>
</evidence>
<evidence type="ECO:0000313" key="1">
    <source>
        <dbReference type="EMBL" id="RKP50148.1"/>
    </source>
</evidence>
<gene>
    <name evidence="1" type="ORF">D7Z26_18510</name>
</gene>
<sequence>MISKGSHPAIIDVDLWNVAQSKLELRKLKR</sequence>
<dbReference type="AlphaFoldDB" id="A0A494XHY3"/>